<dbReference type="EMBL" id="JAGSOI010000039">
    <property type="protein sequence ID" value="MCM1987202.1"/>
    <property type="molecule type" value="Genomic_DNA"/>
</dbReference>
<dbReference type="Pfam" id="PF04463">
    <property type="entry name" value="2-thiour_desulf"/>
    <property type="match status" value="1"/>
</dbReference>
<dbReference type="Pfam" id="PF08349">
    <property type="entry name" value="DUF1722"/>
    <property type="match status" value="1"/>
</dbReference>
<reference evidence="2" key="2">
    <citation type="submission" date="2021-04" db="EMBL/GenBank/DDBJ databases">
        <authorList>
            <person name="Dong X."/>
        </authorList>
    </citation>
    <scope>NUCLEOTIDE SEQUENCE</scope>
    <source>
        <strain evidence="2">LLY</strain>
    </source>
</reference>
<dbReference type="PANTHER" id="PTHR30087">
    <property type="entry name" value="INNER MEMBRANE PROTEIN"/>
    <property type="match status" value="1"/>
</dbReference>
<evidence type="ECO:0000259" key="1">
    <source>
        <dbReference type="Pfam" id="PF08349"/>
    </source>
</evidence>
<dbReference type="InterPro" id="IPR013560">
    <property type="entry name" value="DUF1722"/>
</dbReference>
<feature type="domain" description="DUF1722" evidence="1">
    <location>
        <begin position="199"/>
        <end position="314"/>
    </location>
</feature>
<reference evidence="2" key="1">
    <citation type="journal article" date="2021" name="mSystems">
        <title>Bacteria and Archaea Synergistically Convert Glycine Betaine to Biogenic Methane in the Formosa Cold Seep of the South China Sea.</title>
        <authorList>
            <person name="Li L."/>
            <person name="Zhang W."/>
            <person name="Zhang S."/>
            <person name="Song L."/>
            <person name="Sun Q."/>
            <person name="Zhang H."/>
            <person name="Xiang H."/>
            <person name="Dong X."/>
        </authorList>
    </citation>
    <scope>NUCLEOTIDE SEQUENCE</scope>
    <source>
        <strain evidence="2">LLY</strain>
    </source>
</reference>
<dbReference type="InterPro" id="IPR007553">
    <property type="entry name" value="2-thiour_desulf"/>
</dbReference>
<protein>
    <submittedName>
        <fullName evidence="2">DUF1722 domain-containing protein</fullName>
    </submittedName>
</protein>
<dbReference type="AlphaFoldDB" id="A0A9E4ZGE2"/>
<sequence length="345" mass="40612">MVQYEIPEYPYAKPRVVVSKCLEFENVRYDGSVIHCQTVRDMMPFADFITVCPEVEIGLGVPRDSMRIVLVDGKKRLIQPITQNDLTEKMDNFTDTFLKELPQVDGFIFKSGSPTIGMRDIKIYSDKVKGLVVDRGNGFFAEKILRDYIDYPMEEDDRLKNNIIRHHFITKLFAFADLRKVKESGSIENLEQFHQYNHYLFRLYSHNLSLKLDEVVENKSSLKFDAILKEYERIMPHIFSREPKSNEFIDVANETFLNIVSSLNIVEEKYLAQVIKKYTDNQLTCDALLEILKFYVMRFSDSKKEYSRLFFPYPEELKTESDPERDRDFWANFPIASEQSKVHLH</sequence>
<dbReference type="RefSeq" id="WP_250868545.1">
    <property type="nucleotide sequence ID" value="NZ_JAGSOI010000039.1"/>
</dbReference>
<evidence type="ECO:0000313" key="3">
    <source>
        <dbReference type="Proteomes" id="UP001056766"/>
    </source>
</evidence>
<accession>A0A9E4ZGE2</accession>
<keyword evidence="3" id="KW-1185">Reference proteome</keyword>
<comment type="caution">
    <text evidence="2">The sequence shown here is derived from an EMBL/GenBank/DDBJ whole genome shotgun (WGS) entry which is preliminary data.</text>
</comment>
<evidence type="ECO:0000313" key="2">
    <source>
        <dbReference type="EMBL" id="MCM1987202.1"/>
    </source>
</evidence>
<organism evidence="2 3">
    <name type="scientific">Methanococcoides seepicolus</name>
    <dbReference type="NCBI Taxonomy" id="2828780"/>
    <lineage>
        <taxon>Archaea</taxon>
        <taxon>Methanobacteriati</taxon>
        <taxon>Methanobacteriota</taxon>
        <taxon>Stenosarchaea group</taxon>
        <taxon>Methanomicrobia</taxon>
        <taxon>Methanosarcinales</taxon>
        <taxon>Methanosarcinaceae</taxon>
        <taxon>Methanococcoides</taxon>
    </lineage>
</organism>
<dbReference type="Proteomes" id="UP001056766">
    <property type="component" value="Unassembled WGS sequence"/>
</dbReference>
<proteinExistence type="predicted"/>
<name>A0A9E4ZGE2_9EURY</name>
<dbReference type="PANTHER" id="PTHR30087:SF0">
    <property type="entry name" value="INNER MEMBRANE PROTEIN"/>
    <property type="match status" value="1"/>
</dbReference>
<gene>
    <name evidence="2" type="ORF">KDK67_09430</name>
</gene>